<evidence type="ECO:0008006" key="3">
    <source>
        <dbReference type="Google" id="ProtNLM"/>
    </source>
</evidence>
<feature type="non-terminal residue" evidence="1">
    <location>
        <position position="1"/>
    </location>
</feature>
<dbReference type="EMBL" id="LAVV01014502">
    <property type="protein sequence ID" value="KNZ44706.1"/>
    <property type="molecule type" value="Genomic_DNA"/>
</dbReference>
<accession>A0A0L6U866</accession>
<protein>
    <recommendedName>
        <fullName evidence="3">DDE Tnp4 domain-containing protein</fullName>
    </recommendedName>
</protein>
<sequence>HDTALWDNCDLNLEINQFFSPGQYLIADSGFPAEKKFALSLPVCVTSTVSVFSRVAFNLYKWIGACVVLHDFPLNGDSSNQS</sequence>
<evidence type="ECO:0000313" key="1">
    <source>
        <dbReference type="EMBL" id="KNZ44706.1"/>
    </source>
</evidence>
<dbReference type="Proteomes" id="UP000037035">
    <property type="component" value="Unassembled WGS sequence"/>
</dbReference>
<keyword evidence="2" id="KW-1185">Reference proteome</keyword>
<evidence type="ECO:0000313" key="2">
    <source>
        <dbReference type="Proteomes" id="UP000037035"/>
    </source>
</evidence>
<dbReference type="AlphaFoldDB" id="A0A0L6U866"/>
<gene>
    <name evidence="1" type="ORF">VP01_8908g1</name>
</gene>
<proteinExistence type="predicted"/>
<dbReference type="VEuPathDB" id="FungiDB:VP01_8908g1"/>
<comment type="caution">
    <text evidence="1">The sequence shown here is derived from an EMBL/GenBank/DDBJ whole genome shotgun (WGS) entry which is preliminary data.</text>
</comment>
<dbReference type="OrthoDB" id="2649667at2759"/>
<organism evidence="1 2">
    <name type="scientific">Puccinia sorghi</name>
    <dbReference type="NCBI Taxonomy" id="27349"/>
    <lineage>
        <taxon>Eukaryota</taxon>
        <taxon>Fungi</taxon>
        <taxon>Dikarya</taxon>
        <taxon>Basidiomycota</taxon>
        <taxon>Pucciniomycotina</taxon>
        <taxon>Pucciniomycetes</taxon>
        <taxon>Pucciniales</taxon>
        <taxon>Pucciniaceae</taxon>
        <taxon>Puccinia</taxon>
    </lineage>
</organism>
<name>A0A0L6U866_9BASI</name>
<reference evidence="1 2" key="1">
    <citation type="submission" date="2015-08" db="EMBL/GenBank/DDBJ databases">
        <title>Next Generation Sequencing and Analysis of the Genome of Puccinia sorghi L Schw, the Causal Agent of Maize Common Rust.</title>
        <authorList>
            <person name="Rochi L."/>
            <person name="Burguener G."/>
            <person name="Darino M."/>
            <person name="Turjanski A."/>
            <person name="Kreff E."/>
            <person name="Dieguez M.J."/>
            <person name="Sacco F."/>
        </authorList>
    </citation>
    <scope>NUCLEOTIDE SEQUENCE [LARGE SCALE GENOMIC DNA]</scope>
    <source>
        <strain evidence="1 2">RO10H11247</strain>
    </source>
</reference>